<accession>A0AC35F5R1</accession>
<sequence length="521" mass="60306">MKKNTDIQLLRAAAIISVLGFHLRPEYVPQGYLGVDIFFVISGYLMTVILDEKELSLQTCLAFYERRLKRLLPAYILSIFLTLIITSFYIISTDYNFLKIDTIWIWQFLIGSISFYASKRKSSQLFEGEGYKLLKNFEDIEDLENFGDNENIEISTKKPLPIKFNILQFLNFVAIFVISLWQMLVMIFSLSMAQYHLFEKPLLQQSSKVTFFVCGIIYGLLIFTLYQPQSFGYIRINNSAVLGNQEISERCNKLEMEKDCNWDSDMLKISPKPKKSAAFFCSYKGTGSATIFFTGNSYALRQLSGIKKALEGKYKTLYFAARPACLTFEIFNIGYNKYWECDEIFNKTIEFLEKFKPDLLIISQKISKNQNFKEPLHSPEAYIHDKTTSEVSRYFQIFSKFVQKIIVIEPHPTCLFNPPLVLAKDISQNINISIYNLPLKDVIAEVDPGWFRIKAAMKNCTKCISVDIRNDYIENGKFSIFDSKTNLSFFCDNNHLSPIGVERMIPTLKKSFNQILEEINL</sequence>
<evidence type="ECO:0000313" key="1">
    <source>
        <dbReference type="Proteomes" id="UP000887580"/>
    </source>
</evidence>
<name>A0AC35F5R1_9BILA</name>
<reference evidence="2" key="1">
    <citation type="submission" date="2022-11" db="UniProtKB">
        <authorList>
            <consortium name="WormBaseParasite"/>
        </authorList>
    </citation>
    <scope>IDENTIFICATION</scope>
</reference>
<organism evidence="1 2">
    <name type="scientific">Panagrolaimus sp. PS1159</name>
    <dbReference type="NCBI Taxonomy" id="55785"/>
    <lineage>
        <taxon>Eukaryota</taxon>
        <taxon>Metazoa</taxon>
        <taxon>Ecdysozoa</taxon>
        <taxon>Nematoda</taxon>
        <taxon>Chromadorea</taxon>
        <taxon>Rhabditida</taxon>
        <taxon>Tylenchina</taxon>
        <taxon>Panagrolaimomorpha</taxon>
        <taxon>Panagrolaimoidea</taxon>
        <taxon>Panagrolaimidae</taxon>
        <taxon>Panagrolaimus</taxon>
    </lineage>
</organism>
<dbReference type="WBParaSite" id="PS1159_v2.g13442.t1">
    <property type="protein sequence ID" value="PS1159_v2.g13442.t1"/>
    <property type="gene ID" value="PS1159_v2.g13442"/>
</dbReference>
<proteinExistence type="predicted"/>
<evidence type="ECO:0000313" key="2">
    <source>
        <dbReference type="WBParaSite" id="PS1159_v2.g13442.t1"/>
    </source>
</evidence>
<protein>
    <submittedName>
        <fullName evidence="2">Acyltransferase</fullName>
    </submittedName>
</protein>
<dbReference type="Proteomes" id="UP000887580">
    <property type="component" value="Unplaced"/>
</dbReference>